<name>A0A1F5E3F1_9BACT</name>
<evidence type="ECO:0000256" key="5">
    <source>
        <dbReference type="ARBA" id="ARBA00022989"/>
    </source>
</evidence>
<dbReference type="STRING" id="1797457.A2160_04000"/>
<dbReference type="AlphaFoldDB" id="A0A1F5E3F1"/>
<feature type="transmembrane region" description="Helical" evidence="7">
    <location>
        <begin position="312"/>
        <end position="335"/>
    </location>
</feature>
<proteinExistence type="predicted"/>
<dbReference type="GO" id="GO:0016020">
    <property type="term" value="C:membrane"/>
    <property type="evidence" value="ECO:0007669"/>
    <property type="project" value="UniProtKB-SubCell"/>
</dbReference>
<dbReference type="SUPFAM" id="SSF53448">
    <property type="entry name" value="Nucleotide-diphospho-sugar transferases"/>
    <property type="match status" value="1"/>
</dbReference>
<evidence type="ECO:0000256" key="3">
    <source>
        <dbReference type="ARBA" id="ARBA00022679"/>
    </source>
</evidence>
<evidence type="ECO:0008006" key="10">
    <source>
        <dbReference type="Google" id="ProtNLM"/>
    </source>
</evidence>
<dbReference type="EMBL" id="MEZK01000032">
    <property type="protein sequence ID" value="OGD61814.1"/>
    <property type="molecule type" value="Genomic_DNA"/>
</dbReference>
<keyword evidence="4 7" id="KW-0812">Transmembrane</keyword>
<feature type="transmembrane region" description="Helical" evidence="7">
    <location>
        <begin position="383"/>
        <end position="403"/>
    </location>
</feature>
<evidence type="ECO:0000313" key="9">
    <source>
        <dbReference type="Proteomes" id="UP000177006"/>
    </source>
</evidence>
<dbReference type="Proteomes" id="UP000177006">
    <property type="component" value="Unassembled WGS sequence"/>
</dbReference>
<dbReference type="Gene3D" id="3.90.550.10">
    <property type="entry name" value="Spore Coat Polysaccharide Biosynthesis Protein SpsA, Chain A"/>
    <property type="match status" value="1"/>
</dbReference>
<reference evidence="8 9" key="1">
    <citation type="journal article" date="2016" name="Nat. Commun.">
        <title>Thousands of microbial genomes shed light on interconnected biogeochemical processes in an aquifer system.</title>
        <authorList>
            <person name="Anantharaman K."/>
            <person name="Brown C.T."/>
            <person name="Hug L.A."/>
            <person name="Sharon I."/>
            <person name="Castelle C.J."/>
            <person name="Probst A.J."/>
            <person name="Thomas B.C."/>
            <person name="Singh A."/>
            <person name="Wilkins M.J."/>
            <person name="Karaoz U."/>
            <person name="Brodie E.L."/>
            <person name="Williams K.H."/>
            <person name="Hubbard S.S."/>
            <person name="Banfield J.F."/>
        </authorList>
    </citation>
    <scope>NUCLEOTIDE SEQUENCE [LARGE SCALE GENOMIC DNA]</scope>
</reference>
<feature type="transmembrane region" description="Helical" evidence="7">
    <location>
        <begin position="342"/>
        <end position="363"/>
    </location>
</feature>
<dbReference type="InterPro" id="IPR050321">
    <property type="entry name" value="Glycosyltr_2/OpgH_subfam"/>
</dbReference>
<keyword evidence="3" id="KW-0808">Transferase</keyword>
<keyword evidence="5 7" id="KW-1133">Transmembrane helix</keyword>
<gene>
    <name evidence="8" type="ORF">A2160_04000</name>
</gene>
<comment type="subcellular location">
    <subcellularLocation>
        <location evidence="1">Membrane</location>
        <topology evidence="1">Multi-pass membrane protein</topology>
    </subcellularLocation>
</comment>
<evidence type="ECO:0000313" key="8">
    <source>
        <dbReference type="EMBL" id="OGD61814.1"/>
    </source>
</evidence>
<evidence type="ECO:0000256" key="1">
    <source>
        <dbReference type="ARBA" id="ARBA00004141"/>
    </source>
</evidence>
<dbReference type="PANTHER" id="PTHR43867">
    <property type="entry name" value="CELLULOSE SYNTHASE CATALYTIC SUBUNIT A [UDP-FORMING]"/>
    <property type="match status" value="1"/>
</dbReference>
<keyword evidence="2" id="KW-0328">Glycosyltransferase</keyword>
<keyword evidence="6 7" id="KW-0472">Membrane</keyword>
<accession>A0A1F5E3F1</accession>
<evidence type="ECO:0000256" key="7">
    <source>
        <dbReference type="SAM" id="Phobius"/>
    </source>
</evidence>
<evidence type="ECO:0000256" key="2">
    <source>
        <dbReference type="ARBA" id="ARBA00022676"/>
    </source>
</evidence>
<comment type="caution">
    <text evidence="8">The sequence shown here is derived from an EMBL/GenBank/DDBJ whole genome shotgun (WGS) entry which is preliminary data.</text>
</comment>
<protein>
    <recommendedName>
        <fullName evidence="10">Glycosyltransferase 2-like domain-containing protein</fullName>
    </recommendedName>
</protein>
<dbReference type="InterPro" id="IPR029044">
    <property type="entry name" value="Nucleotide-diphossugar_trans"/>
</dbReference>
<organism evidence="8 9">
    <name type="scientific">Candidatus Beckwithbacteria bacterium RBG_13_42_9</name>
    <dbReference type="NCBI Taxonomy" id="1797457"/>
    <lineage>
        <taxon>Bacteria</taxon>
        <taxon>Candidatus Beckwithiibacteriota</taxon>
    </lineage>
</organism>
<dbReference type="PANTHER" id="PTHR43867:SF2">
    <property type="entry name" value="CELLULOSE SYNTHASE CATALYTIC SUBUNIT A [UDP-FORMING]"/>
    <property type="match status" value="1"/>
</dbReference>
<sequence length="434" mass="49688">MAVLIGLNVPLMSAVIMTVALLLVIQGAMATYAMFYTFLEERRLAEIRPNRLPLPGKAQRTFSLIVAAKNEEHVIGDTLKAMARLNYPDSMYEVLVLVRADDKQTIRETEKTLALLKKDNMRLIYIDGDANTKAYSLNIGAHYAQNQVLAVFDAEDEPHPDLLAHVDQTFAADHYVGVVQSGIQLINVDSSWFSALNSLEYYFWFKSVLPFLAKTGIMPLGGNTVFISKFALKKIGFWDEDCLTEDMDIGVRLAKYGFKSKIIYEEKLATLEETPKDEAGFIRQRSRWDQGYLQVFMKGDWLGLPGYQQRFLTGYILVQSLFRHLSFIFMILLPVSVNLIKVPVLIAMLSYLPAYFLALQWGLYVMGLKDLKYHYQLKFSPLLYGKMLLSFFPYQLMLALASLRAVRRSLGRRVEWEKTAHRNLHRLNLTYRGS</sequence>
<evidence type="ECO:0000256" key="6">
    <source>
        <dbReference type="ARBA" id="ARBA00023136"/>
    </source>
</evidence>
<dbReference type="Pfam" id="PF13641">
    <property type="entry name" value="Glyco_tranf_2_3"/>
    <property type="match status" value="1"/>
</dbReference>
<dbReference type="GO" id="GO:0016757">
    <property type="term" value="F:glycosyltransferase activity"/>
    <property type="evidence" value="ECO:0007669"/>
    <property type="project" value="UniProtKB-KW"/>
</dbReference>
<evidence type="ECO:0000256" key="4">
    <source>
        <dbReference type="ARBA" id="ARBA00022692"/>
    </source>
</evidence>